<reference evidence="2" key="1">
    <citation type="submission" date="2020-03" db="EMBL/GenBank/DDBJ databases">
        <title>The deep terrestrial virosphere.</title>
        <authorList>
            <person name="Holmfeldt K."/>
            <person name="Nilsson E."/>
            <person name="Simone D."/>
            <person name="Lopez-Fernandez M."/>
            <person name="Wu X."/>
            <person name="de Brujin I."/>
            <person name="Lundin D."/>
            <person name="Andersson A."/>
            <person name="Bertilsson S."/>
            <person name="Dopson M."/>
        </authorList>
    </citation>
    <scope>NUCLEOTIDE SEQUENCE</scope>
    <source>
        <strain evidence="1">MM415A00329</strain>
        <strain evidence="2">MM415B02544</strain>
    </source>
</reference>
<evidence type="ECO:0000313" key="1">
    <source>
        <dbReference type="EMBL" id="QJA82953.1"/>
    </source>
</evidence>
<dbReference type="AlphaFoldDB" id="A0A6M3L6P4"/>
<sequence length="61" mass="7126">MNKIELRADITRLRNRVQEVLEKHPKIRKKIQTTLKGIISELDVLQKTLKFGEAENESNNP</sequence>
<accession>A0A6M3L6P4</accession>
<name>A0A6M3L6P4_9ZZZZ</name>
<dbReference type="EMBL" id="MT142848">
    <property type="protein sequence ID" value="QJA89482.1"/>
    <property type="molecule type" value="Genomic_DNA"/>
</dbReference>
<dbReference type="EMBL" id="MT142500">
    <property type="protein sequence ID" value="QJA82953.1"/>
    <property type="molecule type" value="Genomic_DNA"/>
</dbReference>
<protein>
    <submittedName>
        <fullName evidence="2">Uncharacterized protein</fullName>
    </submittedName>
</protein>
<evidence type="ECO:0000313" key="2">
    <source>
        <dbReference type="EMBL" id="QJA89482.1"/>
    </source>
</evidence>
<proteinExistence type="predicted"/>
<organism evidence="2">
    <name type="scientific">viral metagenome</name>
    <dbReference type="NCBI Taxonomy" id="1070528"/>
    <lineage>
        <taxon>unclassified sequences</taxon>
        <taxon>metagenomes</taxon>
        <taxon>organismal metagenomes</taxon>
    </lineage>
</organism>
<gene>
    <name evidence="1" type="ORF">MM415A00329_0007</name>
    <name evidence="2" type="ORF">MM415B02544_0007</name>
</gene>